<sequence>MYYVYVLHSKKNGDLYIGSCEDLRVRFRQHNSGKVKSTKAYMPWILVYYEAYRNKKDATKREKLLKMHAVKDELRSRIMNSVGQ</sequence>
<dbReference type="Pfam" id="PF01541">
    <property type="entry name" value="GIY-YIG"/>
    <property type="match status" value="1"/>
</dbReference>
<dbReference type="InterPro" id="IPR050190">
    <property type="entry name" value="UPF0213_domain"/>
</dbReference>
<dbReference type="Proteomes" id="UP000176409">
    <property type="component" value="Unassembled WGS sequence"/>
</dbReference>
<name>A0A1F6AXA5_9BACT</name>
<dbReference type="Gene3D" id="3.40.1440.10">
    <property type="entry name" value="GIY-YIG endonuclease"/>
    <property type="match status" value="1"/>
</dbReference>
<dbReference type="CDD" id="cd10449">
    <property type="entry name" value="GIY-YIG_SLX1_like"/>
    <property type="match status" value="1"/>
</dbReference>
<dbReference type="SUPFAM" id="SSF82771">
    <property type="entry name" value="GIY-YIG endonuclease"/>
    <property type="match status" value="1"/>
</dbReference>
<dbReference type="AlphaFoldDB" id="A0A1F6AXA5"/>
<dbReference type="PANTHER" id="PTHR34477:SF5">
    <property type="entry name" value="BSL5627 PROTEIN"/>
    <property type="match status" value="1"/>
</dbReference>
<dbReference type="InterPro" id="IPR000305">
    <property type="entry name" value="GIY-YIG_endonuc"/>
</dbReference>
<evidence type="ECO:0000313" key="3">
    <source>
        <dbReference type="EMBL" id="OGG29309.1"/>
    </source>
</evidence>
<dbReference type="PROSITE" id="PS50164">
    <property type="entry name" value="GIY_YIG"/>
    <property type="match status" value="1"/>
</dbReference>
<dbReference type="EMBL" id="MFJZ01000050">
    <property type="protein sequence ID" value="OGG29309.1"/>
    <property type="molecule type" value="Genomic_DNA"/>
</dbReference>
<evidence type="ECO:0000313" key="4">
    <source>
        <dbReference type="Proteomes" id="UP000176409"/>
    </source>
</evidence>
<protein>
    <recommendedName>
        <fullName evidence="2">GIY-YIG domain-containing protein</fullName>
    </recommendedName>
</protein>
<proteinExistence type="inferred from homology"/>
<evidence type="ECO:0000256" key="1">
    <source>
        <dbReference type="ARBA" id="ARBA00007435"/>
    </source>
</evidence>
<gene>
    <name evidence="3" type="ORF">A2973_01200</name>
</gene>
<feature type="domain" description="GIY-YIG" evidence="2">
    <location>
        <begin position="1"/>
        <end position="76"/>
    </location>
</feature>
<reference evidence="3 4" key="1">
    <citation type="journal article" date="2016" name="Nat. Commun.">
        <title>Thousands of microbial genomes shed light on interconnected biogeochemical processes in an aquifer system.</title>
        <authorList>
            <person name="Anantharaman K."/>
            <person name="Brown C.T."/>
            <person name="Hug L.A."/>
            <person name="Sharon I."/>
            <person name="Castelle C.J."/>
            <person name="Probst A.J."/>
            <person name="Thomas B.C."/>
            <person name="Singh A."/>
            <person name="Wilkins M.J."/>
            <person name="Karaoz U."/>
            <person name="Brodie E.L."/>
            <person name="Williams K.H."/>
            <person name="Hubbard S.S."/>
            <person name="Banfield J.F."/>
        </authorList>
    </citation>
    <scope>NUCLEOTIDE SEQUENCE [LARGE SCALE GENOMIC DNA]</scope>
</reference>
<evidence type="ECO:0000259" key="2">
    <source>
        <dbReference type="PROSITE" id="PS50164"/>
    </source>
</evidence>
<comment type="caution">
    <text evidence="3">The sequence shown here is derived from an EMBL/GenBank/DDBJ whole genome shotgun (WGS) entry which is preliminary data.</text>
</comment>
<comment type="similarity">
    <text evidence="1">Belongs to the UPF0213 family.</text>
</comment>
<dbReference type="InterPro" id="IPR035901">
    <property type="entry name" value="GIY-YIG_endonuc_sf"/>
</dbReference>
<accession>A0A1F6AXA5</accession>
<organism evidence="3 4">
    <name type="scientific">Candidatus Gottesmanbacteria bacterium RIFCSPLOWO2_01_FULL_49_10</name>
    <dbReference type="NCBI Taxonomy" id="1798396"/>
    <lineage>
        <taxon>Bacteria</taxon>
        <taxon>Candidatus Gottesmaniibacteriota</taxon>
    </lineage>
</organism>
<dbReference type="PANTHER" id="PTHR34477">
    <property type="entry name" value="UPF0213 PROTEIN YHBQ"/>
    <property type="match status" value="1"/>
</dbReference>